<dbReference type="InterPro" id="IPR016186">
    <property type="entry name" value="C-type_lectin-like/link_sf"/>
</dbReference>
<feature type="coiled-coil region" evidence="3">
    <location>
        <begin position="120"/>
        <end position="154"/>
    </location>
</feature>
<dbReference type="SUPFAM" id="SSF56436">
    <property type="entry name" value="C-type lectin-like"/>
    <property type="match status" value="1"/>
</dbReference>
<dbReference type="InterPro" id="IPR018378">
    <property type="entry name" value="C-type_lectin_CS"/>
</dbReference>
<dbReference type="InterPro" id="IPR001304">
    <property type="entry name" value="C-type_lectin-like"/>
</dbReference>
<dbReference type="AlphaFoldDB" id="A0A060X0F5"/>
<reference evidence="7" key="2">
    <citation type="submission" date="2014-03" db="EMBL/GenBank/DDBJ databases">
        <authorList>
            <person name="Genoscope - CEA"/>
        </authorList>
    </citation>
    <scope>NUCLEOTIDE SEQUENCE</scope>
</reference>
<keyword evidence="3" id="KW-0175">Coiled coil</keyword>
<feature type="domain" description="C-type lectin" evidence="6">
    <location>
        <begin position="162"/>
        <end position="278"/>
    </location>
</feature>
<evidence type="ECO:0000256" key="1">
    <source>
        <dbReference type="ARBA" id="ARBA00022734"/>
    </source>
</evidence>
<dbReference type="GO" id="GO:0030246">
    <property type="term" value="F:carbohydrate binding"/>
    <property type="evidence" value="ECO:0007669"/>
    <property type="project" value="UniProtKB-KW"/>
</dbReference>
<dbReference type="Pfam" id="PF00059">
    <property type="entry name" value="Lectin_C"/>
    <property type="match status" value="1"/>
</dbReference>
<sequence>MTEENNMMISECIIDSTKCIKRVERDCGDSDEWTTVLFVSAETLKGHDSGTKTEDTTPKSRPGESNYGSEGSMGRCSRVAAACLGLLCLLLLAGIMVLFVYYNGVTVRLEERLLVYRTSNNNLTEQRDELQVQNKNLDKEKADLKRRYNMLNQTCLEAWKKFGSSLYYISDWTKSWDESRQDCLKRGADLVIIDSKVEQEFICPFKRFFWIGLTDRETKGTWKWVDGTLMTTGFWSPGEPNGASINSTEDCAEVNTFNDPEKNWNDLRCSERRHWICEKLPDQ</sequence>
<feature type="transmembrane region" description="Helical" evidence="5">
    <location>
        <begin position="79"/>
        <end position="102"/>
    </location>
</feature>
<dbReference type="PANTHER" id="PTHR22803">
    <property type="entry name" value="MANNOSE, PHOSPHOLIPASE, LECTIN RECEPTOR RELATED"/>
    <property type="match status" value="1"/>
</dbReference>
<dbReference type="Gene3D" id="1.20.5.400">
    <property type="match status" value="1"/>
</dbReference>
<evidence type="ECO:0000256" key="4">
    <source>
        <dbReference type="SAM" id="MobiDB-lite"/>
    </source>
</evidence>
<keyword evidence="1" id="KW-0430">Lectin</keyword>
<gene>
    <name evidence="7" type="ORF">GSONMT00030539001</name>
</gene>
<dbReference type="Proteomes" id="UP000193380">
    <property type="component" value="Unassembled WGS sequence"/>
</dbReference>
<dbReference type="PROSITE" id="PS00615">
    <property type="entry name" value="C_TYPE_LECTIN_1"/>
    <property type="match status" value="1"/>
</dbReference>
<keyword evidence="5" id="KW-1133">Transmembrane helix</keyword>
<organism evidence="7 8">
    <name type="scientific">Oncorhynchus mykiss</name>
    <name type="common">Rainbow trout</name>
    <name type="synonym">Salmo gairdneri</name>
    <dbReference type="NCBI Taxonomy" id="8022"/>
    <lineage>
        <taxon>Eukaryota</taxon>
        <taxon>Metazoa</taxon>
        <taxon>Chordata</taxon>
        <taxon>Craniata</taxon>
        <taxon>Vertebrata</taxon>
        <taxon>Euteleostomi</taxon>
        <taxon>Actinopterygii</taxon>
        <taxon>Neopterygii</taxon>
        <taxon>Teleostei</taxon>
        <taxon>Protacanthopterygii</taxon>
        <taxon>Salmoniformes</taxon>
        <taxon>Salmonidae</taxon>
        <taxon>Salmoninae</taxon>
        <taxon>Oncorhynchus</taxon>
    </lineage>
</organism>
<evidence type="ECO:0000256" key="5">
    <source>
        <dbReference type="SAM" id="Phobius"/>
    </source>
</evidence>
<dbReference type="CDD" id="cd03590">
    <property type="entry name" value="CLECT_DC-SIGN_like"/>
    <property type="match status" value="1"/>
</dbReference>
<keyword evidence="5" id="KW-0812">Transmembrane</keyword>
<keyword evidence="5" id="KW-0472">Membrane</keyword>
<dbReference type="STRING" id="8022.A0A060X0F5"/>
<proteinExistence type="predicted"/>
<dbReference type="PaxDb" id="8022-A0A060X0F5"/>
<feature type="region of interest" description="Disordered" evidence="4">
    <location>
        <begin position="47"/>
        <end position="71"/>
    </location>
</feature>
<dbReference type="InterPro" id="IPR050111">
    <property type="entry name" value="C-type_lectin/snaclec_domain"/>
</dbReference>
<dbReference type="PROSITE" id="PS50041">
    <property type="entry name" value="C_TYPE_LECTIN_2"/>
    <property type="match status" value="1"/>
</dbReference>
<protein>
    <recommendedName>
        <fullName evidence="6">C-type lectin domain-containing protein</fullName>
    </recommendedName>
</protein>
<dbReference type="EMBL" id="FR904735">
    <property type="protein sequence ID" value="CDQ70784.1"/>
    <property type="molecule type" value="Genomic_DNA"/>
</dbReference>
<evidence type="ECO:0000313" key="7">
    <source>
        <dbReference type="EMBL" id="CDQ70784.1"/>
    </source>
</evidence>
<feature type="compositionally biased region" description="Basic and acidic residues" evidence="4">
    <location>
        <begin position="47"/>
        <end position="62"/>
    </location>
</feature>
<evidence type="ECO:0000259" key="6">
    <source>
        <dbReference type="PROSITE" id="PS50041"/>
    </source>
</evidence>
<dbReference type="Gene3D" id="3.10.100.10">
    <property type="entry name" value="Mannose-Binding Protein A, subunit A"/>
    <property type="match status" value="1"/>
</dbReference>
<evidence type="ECO:0000313" key="8">
    <source>
        <dbReference type="Proteomes" id="UP000193380"/>
    </source>
</evidence>
<evidence type="ECO:0000256" key="3">
    <source>
        <dbReference type="SAM" id="Coils"/>
    </source>
</evidence>
<dbReference type="SMART" id="SM00034">
    <property type="entry name" value="CLECT"/>
    <property type="match status" value="1"/>
</dbReference>
<dbReference type="InterPro" id="IPR016187">
    <property type="entry name" value="CTDL_fold"/>
</dbReference>
<evidence type="ECO:0000256" key="2">
    <source>
        <dbReference type="ARBA" id="ARBA00023157"/>
    </source>
</evidence>
<reference evidence="7" key="1">
    <citation type="journal article" date="2014" name="Nat. Commun.">
        <title>The rainbow trout genome provides novel insights into evolution after whole-genome duplication in vertebrates.</title>
        <authorList>
            <person name="Berthelot C."/>
            <person name="Brunet F."/>
            <person name="Chalopin D."/>
            <person name="Juanchich A."/>
            <person name="Bernard M."/>
            <person name="Noel B."/>
            <person name="Bento P."/>
            <person name="Da Silva C."/>
            <person name="Labadie K."/>
            <person name="Alberti A."/>
            <person name="Aury J.M."/>
            <person name="Louis A."/>
            <person name="Dehais P."/>
            <person name="Bardou P."/>
            <person name="Montfort J."/>
            <person name="Klopp C."/>
            <person name="Cabau C."/>
            <person name="Gaspin C."/>
            <person name="Thorgaard G.H."/>
            <person name="Boussaha M."/>
            <person name="Quillet E."/>
            <person name="Guyomard R."/>
            <person name="Galiana D."/>
            <person name="Bobe J."/>
            <person name="Volff J.N."/>
            <person name="Genet C."/>
            <person name="Wincker P."/>
            <person name="Jaillon O."/>
            <person name="Roest Crollius H."/>
            <person name="Guiguen Y."/>
        </authorList>
    </citation>
    <scope>NUCLEOTIDE SEQUENCE [LARGE SCALE GENOMIC DNA]</scope>
</reference>
<accession>A0A060X0F5</accession>
<name>A0A060X0F5_ONCMY</name>
<dbReference type="InterPro" id="IPR033989">
    <property type="entry name" value="CD209-like_CTLD"/>
</dbReference>
<keyword evidence="2" id="KW-1015">Disulfide bond</keyword>